<dbReference type="SUPFAM" id="SSF88946">
    <property type="entry name" value="Sigma2 domain of RNA polymerase sigma factors"/>
    <property type="match status" value="1"/>
</dbReference>
<dbReference type="InterPro" id="IPR007627">
    <property type="entry name" value="RNA_pol_sigma70_r2"/>
</dbReference>
<name>A0ABY2F7U1_9ACTN</name>
<evidence type="ECO:0000256" key="1">
    <source>
        <dbReference type="ARBA" id="ARBA00010641"/>
    </source>
</evidence>
<protein>
    <submittedName>
        <fullName evidence="8">RNA polymerase sigma factor (Sigma-70 family)</fullName>
    </submittedName>
</protein>
<proteinExistence type="inferred from homology"/>
<dbReference type="InterPro" id="IPR052704">
    <property type="entry name" value="ECF_Sigma-70_Domain"/>
</dbReference>
<dbReference type="Gene3D" id="1.10.10.10">
    <property type="entry name" value="Winged helix-like DNA-binding domain superfamily/Winged helix DNA-binding domain"/>
    <property type="match status" value="1"/>
</dbReference>
<dbReference type="Gene3D" id="1.10.1740.10">
    <property type="match status" value="1"/>
</dbReference>
<organism evidence="8 9">
    <name type="scientific">Kribbella pratensis</name>
    <dbReference type="NCBI Taxonomy" id="2512112"/>
    <lineage>
        <taxon>Bacteria</taxon>
        <taxon>Bacillati</taxon>
        <taxon>Actinomycetota</taxon>
        <taxon>Actinomycetes</taxon>
        <taxon>Propionibacteriales</taxon>
        <taxon>Kribbellaceae</taxon>
        <taxon>Kribbella</taxon>
    </lineage>
</organism>
<dbReference type="PANTHER" id="PTHR30173">
    <property type="entry name" value="SIGMA 19 FACTOR"/>
    <property type="match status" value="1"/>
</dbReference>
<evidence type="ECO:0000259" key="7">
    <source>
        <dbReference type="Pfam" id="PF08281"/>
    </source>
</evidence>
<feature type="domain" description="RNA polymerase sigma-70 region 2" evidence="6">
    <location>
        <begin position="38"/>
        <end position="98"/>
    </location>
</feature>
<comment type="caution">
    <text evidence="8">The sequence shown here is derived from an EMBL/GenBank/DDBJ whole genome shotgun (WGS) entry which is preliminary data.</text>
</comment>
<dbReference type="Proteomes" id="UP000295060">
    <property type="component" value="Unassembled WGS sequence"/>
</dbReference>
<dbReference type="InterPro" id="IPR013324">
    <property type="entry name" value="RNA_pol_sigma_r3/r4-like"/>
</dbReference>
<dbReference type="Pfam" id="PF04542">
    <property type="entry name" value="Sigma70_r2"/>
    <property type="match status" value="1"/>
</dbReference>
<feature type="domain" description="RNA polymerase sigma factor 70 region 4 type 2" evidence="7">
    <location>
        <begin position="136"/>
        <end position="185"/>
    </location>
</feature>
<dbReference type="CDD" id="cd06171">
    <property type="entry name" value="Sigma70_r4"/>
    <property type="match status" value="1"/>
</dbReference>
<gene>
    <name evidence="8" type="ORF">EV137_7164</name>
</gene>
<dbReference type="PANTHER" id="PTHR30173:SF36">
    <property type="entry name" value="ECF RNA POLYMERASE SIGMA FACTOR SIGJ"/>
    <property type="match status" value="1"/>
</dbReference>
<keyword evidence="9" id="KW-1185">Reference proteome</keyword>
<dbReference type="Pfam" id="PF08281">
    <property type="entry name" value="Sigma70_r4_2"/>
    <property type="match status" value="1"/>
</dbReference>
<feature type="region of interest" description="Disordered" evidence="5">
    <location>
        <begin position="1"/>
        <end position="25"/>
    </location>
</feature>
<evidence type="ECO:0000256" key="4">
    <source>
        <dbReference type="ARBA" id="ARBA00023163"/>
    </source>
</evidence>
<keyword evidence="4" id="KW-0804">Transcription</keyword>
<evidence type="ECO:0000256" key="5">
    <source>
        <dbReference type="SAM" id="MobiDB-lite"/>
    </source>
</evidence>
<keyword evidence="3" id="KW-0731">Sigma factor</keyword>
<dbReference type="EMBL" id="SODU01000004">
    <property type="protein sequence ID" value="TDW84355.1"/>
    <property type="molecule type" value="Genomic_DNA"/>
</dbReference>
<dbReference type="InterPro" id="IPR013249">
    <property type="entry name" value="RNA_pol_sigma70_r4_t2"/>
</dbReference>
<evidence type="ECO:0000256" key="3">
    <source>
        <dbReference type="ARBA" id="ARBA00023082"/>
    </source>
</evidence>
<reference evidence="8 9" key="1">
    <citation type="submission" date="2019-03" db="EMBL/GenBank/DDBJ databases">
        <title>Genomic Encyclopedia of Type Strains, Phase III (KMG-III): the genomes of soil and plant-associated and newly described type strains.</title>
        <authorList>
            <person name="Whitman W."/>
        </authorList>
    </citation>
    <scope>NUCLEOTIDE SEQUENCE [LARGE SCALE GENOMIC DNA]</scope>
    <source>
        <strain evidence="8 9">VKMAc-2574</strain>
    </source>
</reference>
<dbReference type="RefSeq" id="WP_166680109.1">
    <property type="nucleotide sequence ID" value="NZ_SODU01000004.1"/>
</dbReference>
<evidence type="ECO:0000256" key="2">
    <source>
        <dbReference type="ARBA" id="ARBA00023015"/>
    </source>
</evidence>
<sequence>MNTGLSSQRWEGGETWPDRPASAEQWDGGLEEAVETFVRVRPRLMAIGYRFLANWSEAEDVVQETWLRWQNTDRTVVADPQALLATMATRLAINISLSARRRYEVCRTPPVPPATDVNDDPATTAERREAVEQALLIVLESLTPRERAAFILREAFGYSYGQISEFLQLGAANTRQVVSRARRHLGANRRVIVSSASYQRFLQAFFTAARTGDLGSLERLLAADLTVDWDN</sequence>
<evidence type="ECO:0000313" key="9">
    <source>
        <dbReference type="Proteomes" id="UP000295060"/>
    </source>
</evidence>
<evidence type="ECO:0000259" key="6">
    <source>
        <dbReference type="Pfam" id="PF04542"/>
    </source>
</evidence>
<evidence type="ECO:0000313" key="8">
    <source>
        <dbReference type="EMBL" id="TDW84355.1"/>
    </source>
</evidence>
<dbReference type="InterPro" id="IPR036388">
    <property type="entry name" value="WH-like_DNA-bd_sf"/>
</dbReference>
<accession>A0ABY2F7U1</accession>
<dbReference type="NCBIfam" id="TIGR02937">
    <property type="entry name" value="sigma70-ECF"/>
    <property type="match status" value="1"/>
</dbReference>
<keyword evidence="2" id="KW-0805">Transcription regulation</keyword>
<dbReference type="SUPFAM" id="SSF88659">
    <property type="entry name" value="Sigma3 and sigma4 domains of RNA polymerase sigma factors"/>
    <property type="match status" value="1"/>
</dbReference>
<dbReference type="InterPro" id="IPR014284">
    <property type="entry name" value="RNA_pol_sigma-70_dom"/>
</dbReference>
<dbReference type="InterPro" id="IPR013325">
    <property type="entry name" value="RNA_pol_sigma_r2"/>
</dbReference>
<comment type="similarity">
    <text evidence="1">Belongs to the sigma-70 factor family. ECF subfamily.</text>
</comment>